<dbReference type="GO" id="GO:0000160">
    <property type="term" value="P:phosphorelay signal transduction system"/>
    <property type="evidence" value="ECO:0007669"/>
    <property type="project" value="InterPro"/>
</dbReference>
<gene>
    <name evidence="8" type="ORF">EDD31_0052</name>
</gene>
<dbReference type="CDD" id="cd06170">
    <property type="entry name" value="LuxR_C_like"/>
    <property type="match status" value="1"/>
</dbReference>
<keyword evidence="1 5" id="KW-0597">Phosphoprotein</keyword>
<dbReference type="InterPro" id="IPR000792">
    <property type="entry name" value="Tscrpt_reg_LuxR_C"/>
</dbReference>
<dbReference type="SMART" id="SM00448">
    <property type="entry name" value="REC"/>
    <property type="match status" value="1"/>
</dbReference>
<keyword evidence="4" id="KW-0804">Transcription</keyword>
<dbReference type="PANTHER" id="PTHR43214">
    <property type="entry name" value="TWO-COMPONENT RESPONSE REGULATOR"/>
    <property type="match status" value="1"/>
</dbReference>
<feature type="domain" description="Response regulatory" evidence="7">
    <location>
        <begin position="3"/>
        <end position="119"/>
    </location>
</feature>
<accession>A0A3N2B8W0</accession>
<dbReference type="RefSeq" id="WP_123304890.1">
    <property type="nucleotide sequence ID" value="NZ_RKHK01000001.1"/>
</dbReference>
<dbReference type="Pfam" id="PF00072">
    <property type="entry name" value="Response_reg"/>
    <property type="match status" value="1"/>
</dbReference>
<keyword evidence="9" id="KW-1185">Reference proteome</keyword>
<evidence type="ECO:0000313" key="8">
    <source>
        <dbReference type="EMBL" id="ROR71715.1"/>
    </source>
</evidence>
<name>A0A3N2B8W0_9MICO</name>
<dbReference type="SMART" id="SM00421">
    <property type="entry name" value="HTH_LUXR"/>
    <property type="match status" value="1"/>
</dbReference>
<evidence type="ECO:0000313" key="9">
    <source>
        <dbReference type="Proteomes" id="UP000280668"/>
    </source>
</evidence>
<dbReference type="PROSITE" id="PS00622">
    <property type="entry name" value="HTH_LUXR_1"/>
    <property type="match status" value="1"/>
</dbReference>
<dbReference type="Pfam" id="PF00196">
    <property type="entry name" value="GerE"/>
    <property type="match status" value="1"/>
</dbReference>
<evidence type="ECO:0000256" key="3">
    <source>
        <dbReference type="ARBA" id="ARBA00023125"/>
    </source>
</evidence>
<dbReference type="GO" id="GO:0003677">
    <property type="term" value="F:DNA binding"/>
    <property type="evidence" value="ECO:0007669"/>
    <property type="project" value="UniProtKB-KW"/>
</dbReference>
<evidence type="ECO:0000256" key="2">
    <source>
        <dbReference type="ARBA" id="ARBA00023015"/>
    </source>
</evidence>
<comment type="caution">
    <text evidence="8">The sequence shown here is derived from an EMBL/GenBank/DDBJ whole genome shotgun (WGS) entry which is preliminary data.</text>
</comment>
<reference evidence="8 9" key="1">
    <citation type="submission" date="2018-11" db="EMBL/GenBank/DDBJ databases">
        <title>Sequencing the genomes of 1000 actinobacteria strains.</title>
        <authorList>
            <person name="Klenk H.-P."/>
        </authorList>
    </citation>
    <scope>NUCLEOTIDE SEQUENCE [LARGE SCALE GENOMIC DNA]</scope>
    <source>
        <strain evidence="8 9">DSM 11294</strain>
    </source>
</reference>
<evidence type="ECO:0000256" key="4">
    <source>
        <dbReference type="ARBA" id="ARBA00023163"/>
    </source>
</evidence>
<dbReference type="Proteomes" id="UP000280668">
    <property type="component" value="Unassembled WGS sequence"/>
</dbReference>
<dbReference type="InterPro" id="IPR001789">
    <property type="entry name" value="Sig_transdc_resp-reg_receiver"/>
</dbReference>
<dbReference type="EMBL" id="RKHK01000001">
    <property type="protein sequence ID" value="ROR71715.1"/>
    <property type="molecule type" value="Genomic_DNA"/>
</dbReference>
<proteinExistence type="predicted"/>
<dbReference type="SUPFAM" id="SSF52172">
    <property type="entry name" value="CheY-like"/>
    <property type="match status" value="1"/>
</dbReference>
<organism evidence="8 9">
    <name type="scientific">Bogoriella caseilytica</name>
    <dbReference type="NCBI Taxonomy" id="56055"/>
    <lineage>
        <taxon>Bacteria</taxon>
        <taxon>Bacillati</taxon>
        <taxon>Actinomycetota</taxon>
        <taxon>Actinomycetes</taxon>
        <taxon>Micrococcales</taxon>
        <taxon>Bogoriellaceae</taxon>
        <taxon>Bogoriella</taxon>
    </lineage>
</organism>
<evidence type="ECO:0000256" key="1">
    <source>
        <dbReference type="ARBA" id="ARBA00022553"/>
    </source>
</evidence>
<dbReference type="InterPro" id="IPR039420">
    <property type="entry name" value="WalR-like"/>
</dbReference>
<evidence type="ECO:0000256" key="5">
    <source>
        <dbReference type="PROSITE-ProRule" id="PRU00169"/>
    </source>
</evidence>
<dbReference type="PROSITE" id="PS50110">
    <property type="entry name" value="RESPONSE_REGULATORY"/>
    <property type="match status" value="1"/>
</dbReference>
<dbReference type="PRINTS" id="PR00038">
    <property type="entry name" value="HTHLUXR"/>
</dbReference>
<dbReference type="PANTHER" id="PTHR43214:SF24">
    <property type="entry name" value="TRANSCRIPTIONAL REGULATORY PROTEIN NARL-RELATED"/>
    <property type="match status" value="1"/>
</dbReference>
<dbReference type="SUPFAM" id="SSF46894">
    <property type="entry name" value="C-terminal effector domain of the bipartite response regulators"/>
    <property type="match status" value="1"/>
</dbReference>
<dbReference type="Gene3D" id="3.40.50.2300">
    <property type="match status" value="1"/>
</dbReference>
<evidence type="ECO:0000259" key="6">
    <source>
        <dbReference type="PROSITE" id="PS50043"/>
    </source>
</evidence>
<dbReference type="InterPro" id="IPR016032">
    <property type="entry name" value="Sig_transdc_resp-reg_C-effctor"/>
</dbReference>
<keyword evidence="3" id="KW-0238">DNA-binding</keyword>
<dbReference type="OrthoDB" id="9808843at2"/>
<sequence>MIRVLIVDDQPLMAHALGVFVDAAEGLESVGIVSDGEAGVVAARNFLPDVVLMDMHMPVMNGVDTTRAIVSENPEIKVIAVTTFASDEYLVPALRAGASGYLVKDARPEEIVAAIREVHAGGSVISPRVTQELISAVRSAPIAPSSGSDAEAEAATLSDRELQVVQGLARGLSNLEIAEELSLSEATVKGHMGRVMAKWQLRDRVQVLVHAASLGIVQLGALPHD</sequence>
<dbReference type="InterPro" id="IPR011006">
    <property type="entry name" value="CheY-like_superfamily"/>
</dbReference>
<feature type="modified residue" description="4-aspartylphosphate" evidence="5">
    <location>
        <position position="54"/>
    </location>
</feature>
<dbReference type="InterPro" id="IPR058245">
    <property type="entry name" value="NreC/VraR/RcsB-like_REC"/>
</dbReference>
<dbReference type="AlphaFoldDB" id="A0A3N2B8W0"/>
<dbReference type="CDD" id="cd17535">
    <property type="entry name" value="REC_NarL-like"/>
    <property type="match status" value="1"/>
</dbReference>
<dbReference type="GO" id="GO:0006355">
    <property type="term" value="P:regulation of DNA-templated transcription"/>
    <property type="evidence" value="ECO:0007669"/>
    <property type="project" value="InterPro"/>
</dbReference>
<dbReference type="PROSITE" id="PS50043">
    <property type="entry name" value="HTH_LUXR_2"/>
    <property type="match status" value="1"/>
</dbReference>
<protein>
    <submittedName>
        <fullName evidence="8">LuxR family two component transcriptional regulator</fullName>
    </submittedName>
</protein>
<evidence type="ECO:0000259" key="7">
    <source>
        <dbReference type="PROSITE" id="PS50110"/>
    </source>
</evidence>
<keyword evidence="2" id="KW-0805">Transcription regulation</keyword>
<feature type="domain" description="HTH luxR-type" evidence="6">
    <location>
        <begin position="150"/>
        <end position="215"/>
    </location>
</feature>